<gene>
    <name evidence="2" type="primary">LOC117236334</name>
</gene>
<name>A0A6J3KP76_9HYME</name>
<accession>A0A6J3KP76</accession>
<proteinExistence type="predicted"/>
<keyword evidence="1" id="KW-1185">Reference proteome</keyword>
<organism evidence="1 2">
    <name type="scientific">Bombus vosnesenskii</name>
    <dbReference type="NCBI Taxonomy" id="207650"/>
    <lineage>
        <taxon>Eukaryota</taxon>
        <taxon>Metazoa</taxon>
        <taxon>Ecdysozoa</taxon>
        <taxon>Arthropoda</taxon>
        <taxon>Hexapoda</taxon>
        <taxon>Insecta</taxon>
        <taxon>Pterygota</taxon>
        <taxon>Neoptera</taxon>
        <taxon>Endopterygota</taxon>
        <taxon>Hymenoptera</taxon>
        <taxon>Apocrita</taxon>
        <taxon>Aculeata</taxon>
        <taxon>Apoidea</taxon>
        <taxon>Anthophila</taxon>
        <taxon>Apidae</taxon>
        <taxon>Bombus</taxon>
        <taxon>Pyrobombus</taxon>
    </lineage>
</organism>
<dbReference type="AlphaFoldDB" id="A0A6J3KP76"/>
<dbReference type="RefSeq" id="XP_033355068.1">
    <property type="nucleotide sequence ID" value="XM_033499177.1"/>
</dbReference>
<evidence type="ECO:0000313" key="2">
    <source>
        <dbReference type="RefSeq" id="XP_033355068.1"/>
    </source>
</evidence>
<dbReference type="GeneID" id="117236334"/>
<dbReference type="Proteomes" id="UP000504631">
    <property type="component" value="Unplaced"/>
</dbReference>
<sequence length="127" mass="14637">MEDKQHEWWTHATAQQEVIITGSTASMKWETTNDWNTIVIPNDLYVTFSGLISEETFSVNNTAARIRLRTVADSRRTPRSIENSVRSIPRAHTGIRACDRARAREHSFEGKEVIDGASLRRRVKRER</sequence>
<protein>
    <submittedName>
        <fullName evidence="2">Uncharacterized protein LOC117236334 isoform X1</fullName>
    </submittedName>
</protein>
<dbReference type="KEGG" id="bvk:117236334"/>
<reference evidence="2" key="1">
    <citation type="submission" date="2025-08" db="UniProtKB">
        <authorList>
            <consortium name="RefSeq"/>
        </authorList>
    </citation>
    <scope>IDENTIFICATION</scope>
    <source>
        <tissue evidence="2">Muscle</tissue>
    </source>
</reference>
<evidence type="ECO:0000313" key="1">
    <source>
        <dbReference type="Proteomes" id="UP000504631"/>
    </source>
</evidence>